<comment type="caution">
    <text evidence="17">The sequence shown here is derived from an EMBL/GenBank/DDBJ whole genome shotgun (WGS) entry which is preliminary data.</text>
</comment>
<dbReference type="Proteomes" id="UP001500418">
    <property type="component" value="Unassembled WGS sequence"/>
</dbReference>
<evidence type="ECO:0000256" key="16">
    <source>
        <dbReference type="RuleBase" id="RU004517"/>
    </source>
</evidence>
<keyword evidence="9 15" id="KW-0663">Pyridoxal phosphate</keyword>
<dbReference type="Gene3D" id="3.30.470.10">
    <property type="match status" value="1"/>
</dbReference>
<dbReference type="InterPro" id="IPR001544">
    <property type="entry name" value="Aminotrans_IV"/>
</dbReference>
<dbReference type="InterPro" id="IPR005786">
    <property type="entry name" value="B_amino_transII"/>
</dbReference>
<dbReference type="InterPro" id="IPR043131">
    <property type="entry name" value="BCAT-like_N"/>
</dbReference>
<keyword evidence="10 16" id="KW-0100">Branched-chain amino acid biosynthesis</keyword>
<comment type="catalytic activity">
    <reaction evidence="11 16">
        <text>L-valine + 2-oxoglutarate = 3-methyl-2-oxobutanoate + L-glutamate</text>
        <dbReference type="Rhea" id="RHEA:24813"/>
        <dbReference type="ChEBI" id="CHEBI:11851"/>
        <dbReference type="ChEBI" id="CHEBI:16810"/>
        <dbReference type="ChEBI" id="CHEBI:29985"/>
        <dbReference type="ChEBI" id="CHEBI:57762"/>
        <dbReference type="EC" id="2.6.1.42"/>
    </reaction>
</comment>
<comment type="catalytic activity">
    <reaction evidence="12 16">
        <text>L-isoleucine + 2-oxoglutarate = (S)-3-methyl-2-oxopentanoate + L-glutamate</text>
        <dbReference type="Rhea" id="RHEA:24801"/>
        <dbReference type="ChEBI" id="CHEBI:16810"/>
        <dbReference type="ChEBI" id="CHEBI:29985"/>
        <dbReference type="ChEBI" id="CHEBI:35146"/>
        <dbReference type="ChEBI" id="CHEBI:58045"/>
        <dbReference type="EC" id="2.6.1.42"/>
    </reaction>
</comment>
<evidence type="ECO:0000256" key="10">
    <source>
        <dbReference type="ARBA" id="ARBA00023304"/>
    </source>
</evidence>
<accession>A0ABN1PG07</accession>
<organism evidence="17 18">
    <name type="scientific">Streptomyces rhizosphaericus</name>
    <dbReference type="NCBI Taxonomy" id="114699"/>
    <lineage>
        <taxon>Bacteria</taxon>
        <taxon>Bacillati</taxon>
        <taxon>Actinomycetota</taxon>
        <taxon>Actinomycetes</taxon>
        <taxon>Kitasatosporales</taxon>
        <taxon>Streptomycetaceae</taxon>
        <taxon>Streptomyces</taxon>
        <taxon>Streptomyces violaceusniger group</taxon>
    </lineage>
</organism>
<evidence type="ECO:0000256" key="7">
    <source>
        <dbReference type="ARBA" id="ARBA00022605"/>
    </source>
</evidence>
<dbReference type="PROSITE" id="PS00770">
    <property type="entry name" value="AA_TRANSFER_CLASS_4"/>
    <property type="match status" value="1"/>
</dbReference>
<dbReference type="EMBL" id="BAAAID010000014">
    <property type="protein sequence ID" value="GAA0927644.1"/>
    <property type="molecule type" value="Genomic_DNA"/>
</dbReference>
<evidence type="ECO:0000256" key="5">
    <source>
        <dbReference type="ARBA" id="ARBA00009320"/>
    </source>
</evidence>
<evidence type="ECO:0000256" key="9">
    <source>
        <dbReference type="ARBA" id="ARBA00022898"/>
    </source>
</evidence>
<keyword evidence="7 16" id="KW-0028">Amino-acid biosynthesis</keyword>
<comment type="pathway">
    <text evidence="3">Amino-acid biosynthesis; L-valine biosynthesis; L-valine from pyruvate: step 4/4.</text>
</comment>
<evidence type="ECO:0000256" key="6">
    <source>
        <dbReference type="ARBA" id="ARBA00022576"/>
    </source>
</evidence>
<evidence type="ECO:0000256" key="11">
    <source>
        <dbReference type="ARBA" id="ARBA00048212"/>
    </source>
</evidence>
<proteinExistence type="inferred from homology"/>
<evidence type="ECO:0000256" key="3">
    <source>
        <dbReference type="ARBA" id="ARBA00004931"/>
    </source>
</evidence>
<dbReference type="GO" id="GO:0008483">
    <property type="term" value="F:transaminase activity"/>
    <property type="evidence" value="ECO:0007669"/>
    <property type="project" value="UniProtKB-KW"/>
</dbReference>
<dbReference type="PIRSF" id="PIRSF006468">
    <property type="entry name" value="BCAT1"/>
    <property type="match status" value="1"/>
</dbReference>
<protein>
    <recommendedName>
        <fullName evidence="16">Branched-chain-amino-acid aminotransferase</fullName>
        <ecNumber evidence="16">2.6.1.42</ecNumber>
    </recommendedName>
</protein>
<comment type="catalytic activity">
    <reaction evidence="13 16">
        <text>L-leucine + 2-oxoglutarate = 4-methyl-2-oxopentanoate + L-glutamate</text>
        <dbReference type="Rhea" id="RHEA:18321"/>
        <dbReference type="ChEBI" id="CHEBI:16810"/>
        <dbReference type="ChEBI" id="CHEBI:17865"/>
        <dbReference type="ChEBI" id="CHEBI:29985"/>
        <dbReference type="ChEBI" id="CHEBI:57427"/>
        <dbReference type="EC" id="2.6.1.42"/>
    </reaction>
</comment>
<dbReference type="InterPro" id="IPR033939">
    <property type="entry name" value="BCAT_family"/>
</dbReference>
<sequence>MTDIVTDRTARTTVAAQAPKSPEFGASFTAHMVTASWTADGGWSPLVLQPHGPLPMSPAMVGLHYGQVVFEGLKAHRRTDGTVSVFRPDRHAARLAESARRLAIPPLPERLFLDAVDLLVAADQDELQHVGPNAPALSLYLRPLLYASEAHLGLRPAREYAFLLIAFVTGGFFADGPEPVPVWVSTRHHRAAPGGTGAVKFAGNYAPTYLAQEEAARAGCRQVVWLDAAERRWVEELGGMNLFFVRGRGAGAQVVTPPLGGTLLPGVTRDSLLHLATRLGYETREERVAVDQWRAECAAGTITETFASGTAAAVTPVGSVRHGDAEWRIGDGGAGPVTLALHNALTGVQTGRSPAPDGWLRKVPPRR</sequence>
<evidence type="ECO:0000256" key="15">
    <source>
        <dbReference type="RuleBase" id="RU004516"/>
    </source>
</evidence>
<dbReference type="NCBIfam" id="NF009897">
    <property type="entry name" value="PRK13357.1"/>
    <property type="match status" value="1"/>
</dbReference>
<gene>
    <name evidence="17" type="ORF">GCM10009575_028220</name>
</gene>
<dbReference type="InterPro" id="IPR036038">
    <property type="entry name" value="Aminotransferase-like"/>
</dbReference>
<evidence type="ECO:0000256" key="4">
    <source>
        <dbReference type="ARBA" id="ARBA00005072"/>
    </source>
</evidence>
<evidence type="ECO:0000256" key="8">
    <source>
        <dbReference type="ARBA" id="ARBA00022679"/>
    </source>
</evidence>
<evidence type="ECO:0000256" key="12">
    <source>
        <dbReference type="ARBA" id="ARBA00048798"/>
    </source>
</evidence>
<dbReference type="PANTHER" id="PTHR11825:SF44">
    <property type="entry name" value="BRANCHED-CHAIN-AMINO-ACID AMINOTRANSFERASE"/>
    <property type="match status" value="1"/>
</dbReference>
<comment type="similarity">
    <text evidence="5 14">Belongs to the class-IV pyridoxal-phosphate-dependent aminotransferase family.</text>
</comment>
<comment type="pathway">
    <text evidence="2">Amino-acid biosynthesis; L-isoleucine biosynthesis; L-isoleucine from 2-oxobutanoate: step 4/4.</text>
</comment>
<dbReference type="EC" id="2.6.1.42" evidence="16"/>
<dbReference type="SUPFAM" id="SSF56752">
    <property type="entry name" value="D-aminoacid aminotransferase-like PLP-dependent enzymes"/>
    <property type="match status" value="1"/>
</dbReference>
<evidence type="ECO:0000256" key="1">
    <source>
        <dbReference type="ARBA" id="ARBA00001933"/>
    </source>
</evidence>
<keyword evidence="6 16" id="KW-0032">Aminotransferase</keyword>
<evidence type="ECO:0000313" key="17">
    <source>
        <dbReference type="EMBL" id="GAA0927644.1"/>
    </source>
</evidence>
<comment type="pathway">
    <text evidence="4">Amino-acid biosynthesis; L-leucine biosynthesis; L-leucine from 3-methyl-2-oxobutanoate: step 4/4.</text>
</comment>
<evidence type="ECO:0000256" key="2">
    <source>
        <dbReference type="ARBA" id="ARBA00004824"/>
    </source>
</evidence>
<dbReference type="PANTHER" id="PTHR11825">
    <property type="entry name" value="SUBGROUP IIII AMINOTRANSFERASE"/>
    <property type="match status" value="1"/>
</dbReference>
<dbReference type="Pfam" id="PF01063">
    <property type="entry name" value="Aminotran_4"/>
    <property type="match status" value="1"/>
</dbReference>
<dbReference type="NCBIfam" id="TIGR01123">
    <property type="entry name" value="ilvE_II"/>
    <property type="match status" value="1"/>
</dbReference>
<evidence type="ECO:0000256" key="13">
    <source>
        <dbReference type="ARBA" id="ARBA00049229"/>
    </source>
</evidence>
<name>A0ABN1PG07_9ACTN</name>
<dbReference type="CDD" id="cd01557">
    <property type="entry name" value="BCAT_beta_family"/>
    <property type="match status" value="1"/>
</dbReference>
<dbReference type="Gene3D" id="3.20.10.10">
    <property type="entry name" value="D-amino Acid Aminotransferase, subunit A, domain 2"/>
    <property type="match status" value="1"/>
</dbReference>
<dbReference type="InterPro" id="IPR043132">
    <property type="entry name" value="BCAT-like_C"/>
</dbReference>
<keyword evidence="18" id="KW-1185">Reference proteome</keyword>
<evidence type="ECO:0000256" key="14">
    <source>
        <dbReference type="RuleBase" id="RU004106"/>
    </source>
</evidence>
<dbReference type="InterPro" id="IPR018300">
    <property type="entry name" value="Aminotrans_IV_CS"/>
</dbReference>
<keyword evidence="8 16" id="KW-0808">Transferase</keyword>
<comment type="cofactor">
    <cofactor evidence="1 15">
        <name>pyridoxal 5'-phosphate</name>
        <dbReference type="ChEBI" id="CHEBI:597326"/>
    </cofactor>
</comment>
<reference evidence="17 18" key="1">
    <citation type="journal article" date="2019" name="Int. J. Syst. Evol. Microbiol.">
        <title>The Global Catalogue of Microorganisms (GCM) 10K type strain sequencing project: providing services to taxonomists for standard genome sequencing and annotation.</title>
        <authorList>
            <consortium name="The Broad Institute Genomics Platform"/>
            <consortium name="The Broad Institute Genome Sequencing Center for Infectious Disease"/>
            <person name="Wu L."/>
            <person name="Ma J."/>
        </authorList>
    </citation>
    <scope>NUCLEOTIDE SEQUENCE [LARGE SCALE GENOMIC DNA]</scope>
    <source>
        <strain evidence="17 18">JCM 11444</strain>
    </source>
</reference>
<evidence type="ECO:0000313" key="18">
    <source>
        <dbReference type="Proteomes" id="UP001500418"/>
    </source>
</evidence>